<evidence type="ECO:0000256" key="3">
    <source>
        <dbReference type="ARBA" id="ARBA00022490"/>
    </source>
</evidence>
<dbReference type="GO" id="GO:0032993">
    <property type="term" value="C:protein-DNA complex"/>
    <property type="evidence" value="ECO:0007669"/>
    <property type="project" value="TreeGrafter"/>
</dbReference>
<dbReference type="GO" id="GO:0003680">
    <property type="term" value="F:minor groove of adenine-thymine-rich DNA binding"/>
    <property type="evidence" value="ECO:0007669"/>
    <property type="project" value="TreeGrafter"/>
</dbReference>
<dbReference type="PANTHER" id="PTHR38097:SF2">
    <property type="entry name" value="DNA-BINDING PROTEIN STPA"/>
    <property type="match status" value="1"/>
</dbReference>
<sequence>MADLTAMSVAELKSLEGKVAKAIETVTAQERQKAIAALQAKAKELGYSLDELIAQETPRGRGKGKPRTKGVAKYANPANPSQTWTGKGRRPGWVLEALQAGKSLDDLAI</sequence>
<comment type="similarity">
    <text evidence="2">Belongs to the histone-like protein H-NS family.</text>
</comment>
<dbReference type="GO" id="GO:0003681">
    <property type="term" value="F:bent DNA binding"/>
    <property type="evidence" value="ECO:0007669"/>
    <property type="project" value="TreeGrafter"/>
</dbReference>
<keyword evidence="8" id="KW-1185">Reference proteome</keyword>
<dbReference type="GO" id="GO:0009295">
    <property type="term" value="C:nucleoid"/>
    <property type="evidence" value="ECO:0007669"/>
    <property type="project" value="UniProtKB-SubCell"/>
</dbReference>
<dbReference type="SMART" id="SM00528">
    <property type="entry name" value="HNS"/>
    <property type="match status" value="1"/>
</dbReference>
<gene>
    <name evidence="7" type="ORF">FLO80_06470</name>
</gene>
<dbReference type="InterPro" id="IPR027444">
    <property type="entry name" value="H-NS_C_dom"/>
</dbReference>
<dbReference type="Pfam" id="PF00816">
    <property type="entry name" value="Histone_HNS"/>
    <property type="match status" value="1"/>
</dbReference>
<accession>A0A5A9ZKF2</accession>
<feature type="region of interest" description="Disordered" evidence="5">
    <location>
        <begin position="56"/>
        <end position="89"/>
    </location>
</feature>
<dbReference type="Proteomes" id="UP000325291">
    <property type="component" value="Unassembled WGS sequence"/>
</dbReference>
<keyword evidence="4" id="KW-0238">DNA-binding</keyword>
<comment type="subcellular location">
    <subcellularLocation>
        <location evidence="1">Cytoplasm</location>
        <location evidence="1">Nucleoid</location>
    </subcellularLocation>
</comment>
<evidence type="ECO:0000256" key="1">
    <source>
        <dbReference type="ARBA" id="ARBA00004453"/>
    </source>
</evidence>
<evidence type="ECO:0000256" key="4">
    <source>
        <dbReference type="ARBA" id="ARBA00023125"/>
    </source>
</evidence>
<evidence type="ECO:0000313" key="8">
    <source>
        <dbReference type="Proteomes" id="UP000325291"/>
    </source>
</evidence>
<reference evidence="7 8" key="1">
    <citation type="submission" date="2019-07" db="EMBL/GenBank/DDBJ databases">
        <title>Aquicoccus porphyridii gen. nov., sp. nov., isolated from a small marine red alga, Porphyridium marinum.</title>
        <authorList>
            <person name="Liu L."/>
        </authorList>
    </citation>
    <scope>NUCLEOTIDE SEQUENCE [LARGE SCALE GENOMIC DNA]</scope>
    <source>
        <strain evidence="7 8">L1 8-17</strain>
    </source>
</reference>
<protein>
    <submittedName>
        <fullName evidence="7">H-NS histone family protein</fullName>
    </submittedName>
</protein>
<feature type="compositionally biased region" description="Basic residues" evidence="5">
    <location>
        <begin position="60"/>
        <end position="70"/>
    </location>
</feature>
<keyword evidence="3" id="KW-0963">Cytoplasm</keyword>
<dbReference type="SUPFAM" id="SSF81273">
    <property type="entry name" value="H-NS histone-like proteins"/>
    <property type="match status" value="1"/>
</dbReference>
<dbReference type="EMBL" id="VINQ01000003">
    <property type="protein sequence ID" value="KAA0917794.1"/>
    <property type="molecule type" value="Genomic_DNA"/>
</dbReference>
<proteinExistence type="inferred from homology"/>
<evidence type="ECO:0000256" key="2">
    <source>
        <dbReference type="ARBA" id="ARBA00010610"/>
    </source>
</evidence>
<evidence type="ECO:0000256" key="5">
    <source>
        <dbReference type="SAM" id="MobiDB-lite"/>
    </source>
</evidence>
<dbReference type="InterPro" id="IPR037150">
    <property type="entry name" value="H-NS_C_dom_sf"/>
</dbReference>
<name>A0A5A9ZKF2_9RHOB</name>
<dbReference type="Gene3D" id="4.10.430.10">
    <property type="entry name" value="Histone-like protein H-NS, C-terminal domain"/>
    <property type="match status" value="1"/>
</dbReference>
<comment type="caution">
    <text evidence="7">The sequence shown here is derived from an EMBL/GenBank/DDBJ whole genome shotgun (WGS) entry which is preliminary data.</text>
</comment>
<evidence type="ECO:0000259" key="6">
    <source>
        <dbReference type="SMART" id="SM00528"/>
    </source>
</evidence>
<dbReference type="GO" id="GO:0000976">
    <property type="term" value="F:transcription cis-regulatory region binding"/>
    <property type="evidence" value="ECO:0007669"/>
    <property type="project" value="TreeGrafter"/>
</dbReference>
<dbReference type="AlphaFoldDB" id="A0A5A9ZKF2"/>
<evidence type="ECO:0000313" key="7">
    <source>
        <dbReference type="EMBL" id="KAA0917794.1"/>
    </source>
</evidence>
<feature type="domain" description="DNA-binding protein H-NS-like C-terminal" evidence="6">
    <location>
        <begin position="64"/>
        <end position="109"/>
    </location>
</feature>
<dbReference type="PANTHER" id="PTHR38097">
    <property type="match status" value="1"/>
</dbReference>
<dbReference type="GO" id="GO:0001217">
    <property type="term" value="F:DNA-binding transcription repressor activity"/>
    <property type="evidence" value="ECO:0007669"/>
    <property type="project" value="TreeGrafter"/>
</dbReference>
<organism evidence="7 8">
    <name type="scientific">Aquicoccus porphyridii</name>
    <dbReference type="NCBI Taxonomy" id="1852029"/>
    <lineage>
        <taxon>Bacteria</taxon>
        <taxon>Pseudomonadati</taxon>
        <taxon>Pseudomonadota</taxon>
        <taxon>Alphaproteobacteria</taxon>
        <taxon>Rhodobacterales</taxon>
        <taxon>Paracoccaceae</taxon>
        <taxon>Aquicoccus</taxon>
    </lineage>
</organism>
<dbReference type="GO" id="GO:0005829">
    <property type="term" value="C:cytosol"/>
    <property type="evidence" value="ECO:0007669"/>
    <property type="project" value="TreeGrafter"/>
</dbReference>